<dbReference type="Gene3D" id="1.50.10.20">
    <property type="match status" value="1"/>
</dbReference>
<dbReference type="AlphaFoldDB" id="A0A382RD35"/>
<name>A0A382RD35_9ZZZZ</name>
<organism evidence="1">
    <name type="scientific">marine metagenome</name>
    <dbReference type="NCBI Taxonomy" id="408172"/>
    <lineage>
        <taxon>unclassified sequences</taxon>
        <taxon>metagenomes</taxon>
        <taxon>ecological metagenomes</taxon>
    </lineage>
</organism>
<feature type="non-terminal residue" evidence="1">
    <location>
        <position position="120"/>
    </location>
</feature>
<sequence>MRSFPAGLVFVLALAAIPARADKVDDAVQKGVKFLVRSQNKQTGAFNSPDGNVRWAAVNSYPMTALAIMGMAAVGHQPTDPGEVGQAMRKGVEFLLRDDPRRRRSQGYYGVDGSRMYGHG</sequence>
<dbReference type="SUPFAM" id="SSF48239">
    <property type="entry name" value="Terpenoid cyclases/Protein prenyltransferases"/>
    <property type="match status" value="1"/>
</dbReference>
<dbReference type="InterPro" id="IPR008930">
    <property type="entry name" value="Terpenoid_cyclase/PrenylTrfase"/>
</dbReference>
<evidence type="ECO:0008006" key="2">
    <source>
        <dbReference type="Google" id="ProtNLM"/>
    </source>
</evidence>
<accession>A0A382RD35</accession>
<protein>
    <recommendedName>
        <fullName evidence="2">Squalene cyclase C-terminal domain-containing protein</fullName>
    </recommendedName>
</protein>
<evidence type="ECO:0000313" key="1">
    <source>
        <dbReference type="EMBL" id="SVC94471.1"/>
    </source>
</evidence>
<proteinExistence type="predicted"/>
<dbReference type="EMBL" id="UINC01120160">
    <property type="protein sequence ID" value="SVC94471.1"/>
    <property type="molecule type" value="Genomic_DNA"/>
</dbReference>
<reference evidence="1" key="1">
    <citation type="submission" date="2018-05" db="EMBL/GenBank/DDBJ databases">
        <authorList>
            <person name="Lanie J.A."/>
            <person name="Ng W.-L."/>
            <person name="Kazmierczak K.M."/>
            <person name="Andrzejewski T.M."/>
            <person name="Davidsen T.M."/>
            <person name="Wayne K.J."/>
            <person name="Tettelin H."/>
            <person name="Glass J.I."/>
            <person name="Rusch D."/>
            <person name="Podicherti R."/>
            <person name="Tsui H.-C.T."/>
            <person name="Winkler M.E."/>
        </authorList>
    </citation>
    <scope>NUCLEOTIDE SEQUENCE</scope>
</reference>
<gene>
    <name evidence="1" type="ORF">METZ01_LOCUS347325</name>
</gene>